<dbReference type="EMBL" id="CP097508">
    <property type="protein sequence ID" value="URE08597.1"/>
    <property type="molecule type" value="Genomic_DNA"/>
</dbReference>
<feature type="region of interest" description="Disordered" evidence="1">
    <location>
        <begin position="28"/>
        <end position="56"/>
    </location>
</feature>
<dbReference type="OrthoDB" id="1911032at2759"/>
<reference evidence="2" key="1">
    <citation type="submission" date="2022-05" db="EMBL/GenBank/DDBJ databases">
        <title>The Musa troglodytarum L. genome provides insights into the mechanism of non-climacteric behaviour and enrichment of carotenoids.</title>
        <authorList>
            <person name="Wang J."/>
        </authorList>
    </citation>
    <scope>NUCLEOTIDE SEQUENCE</scope>
    <source>
        <tissue evidence="2">Leaf</tissue>
    </source>
</reference>
<evidence type="ECO:0000313" key="3">
    <source>
        <dbReference type="Proteomes" id="UP001055439"/>
    </source>
</evidence>
<keyword evidence="3" id="KW-1185">Reference proteome</keyword>
<dbReference type="EMBL" id="CP097508">
    <property type="protein sequence ID" value="URE08598.1"/>
    <property type="molecule type" value="Genomic_DNA"/>
</dbReference>
<feature type="region of interest" description="Disordered" evidence="1">
    <location>
        <begin position="268"/>
        <end position="287"/>
    </location>
</feature>
<protein>
    <recommendedName>
        <fullName evidence="4">18S pre-ribosomal assembly protein gar2-related</fullName>
    </recommendedName>
</protein>
<dbReference type="GO" id="GO:0009786">
    <property type="term" value="P:regulation of asymmetric cell division"/>
    <property type="evidence" value="ECO:0007669"/>
    <property type="project" value="InterPro"/>
</dbReference>
<evidence type="ECO:0008006" key="4">
    <source>
        <dbReference type="Google" id="ProtNLM"/>
    </source>
</evidence>
<organism evidence="2 3">
    <name type="scientific">Musa troglodytarum</name>
    <name type="common">fe'i banana</name>
    <dbReference type="NCBI Taxonomy" id="320322"/>
    <lineage>
        <taxon>Eukaryota</taxon>
        <taxon>Viridiplantae</taxon>
        <taxon>Streptophyta</taxon>
        <taxon>Embryophyta</taxon>
        <taxon>Tracheophyta</taxon>
        <taxon>Spermatophyta</taxon>
        <taxon>Magnoliopsida</taxon>
        <taxon>Liliopsida</taxon>
        <taxon>Zingiberales</taxon>
        <taxon>Musaceae</taxon>
        <taxon>Musa</taxon>
    </lineage>
</organism>
<sequence length="405" mass="44133">MLKLDAVTTEKGENDIAELIDRKPYQDIESSLPNYSSKDASVIQNQDENEPLPSASDDLHAEIQNIETKELLYADKAATGVCQTAKDICMDGCLPQKKILLESTDTTEESTSGIKPTATNTDDNPSGRLTECVTLIMQDLHIASVVAKDAADQYSLCSLVELEDKQKADAHVTKHISDRNIGFRPLLSTGDLDMVPRQLDTNKFNQLHIFQKNTGQVKHDDACSTTLASSSITTDYKDTSGLVKNYTSVTSPGSLKGGCSTAEVKPSDVGGVKEGGNVSPYFNPGATMTNKEIEENRGNTDGESFTDAQNWFAREEMVLDGATSSSRCSCYHDNDGDPGPKASSGHIAFPGNISLRSDSTTSTRSFAFPILQPEWNSSPVKMAKAESRHLKKHRFWRSGILCCKF</sequence>
<evidence type="ECO:0000313" key="2">
    <source>
        <dbReference type="EMBL" id="URE08597.1"/>
    </source>
</evidence>
<proteinExistence type="predicted"/>
<evidence type="ECO:0000256" key="1">
    <source>
        <dbReference type="SAM" id="MobiDB-lite"/>
    </source>
</evidence>
<gene>
    <name evidence="2" type="ORF">MUK42_34700</name>
</gene>
<name>A0A9E7G9G9_9LILI</name>
<dbReference type="Proteomes" id="UP001055439">
    <property type="component" value="Chromosome 6"/>
</dbReference>
<feature type="compositionally biased region" description="Polar residues" evidence="1">
    <location>
        <begin position="28"/>
        <end position="46"/>
    </location>
</feature>
<dbReference type="InterPro" id="IPR040378">
    <property type="entry name" value="BASL"/>
</dbReference>
<dbReference type="AlphaFoldDB" id="A0A9E7G9G9"/>
<dbReference type="PANTHER" id="PTHR33914">
    <property type="entry name" value="18S PRE-RIBOSOMAL ASSEMBLY PROTEIN GAR2-LIKE PROTEIN"/>
    <property type="match status" value="1"/>
</dbReference>
<dbReference type="PANTHER" id="PTHR33914:SF2">
    <property type="entry name" value="OS02G0582100 PROTEIN"/>
    <property type="match status" value="1"/>
</dbReference>
<feature type="region of interest" description="Disordered" evidence="1">
    <location>
        <begin position="104"/>
        <end position="126"/>
    </location>
</feature>
<accession>A0A9E7G9G9</accession>
<feature type="compositionally biased region" description="Polar residues" evidence="1">
    <location>
        <begin position="113"/>
        <end position="124"/>
    </location>
</feature>